<reference evidence="1" key="1">
    <citation type="journal article" date="2020" name="bioRxiv">
        <title>Chromosome-level reference genome of the European wasp spider Argiope bruennichi: a resource for studies on range expansion and evolutionary adaptation.</title>
        <authorList>
            <person name="Sheffer M.M."/>
            <person name="Hoppe A."/>
            <person name="Krehenwinkel H."/>
            <person name="Uhl G."/>
            <person name="Kuss A.W."/>
            <person name="Jensen L."/>
            <person name="Jensen C."/>
            <person name="Gillespie R.G."/>
            <person name="Hoff K.J."/>
            <person name="Prost S."/>
        </authorList>
    </citation>
    <scope>NUCLEOTIDE SEQUENCE</scope>
</reference>
<sequence length="103" mass="11725">MYHQRLRDLGLWSTRPAKPGYLHPDIHFRLGSGCALNWGGMANDLPNRQRVSRHGRREGESCRSQWGKQQDCRVGVGLGFLDFQGSEGQVMDKLLFVSDSMYT</sequence>
<proteinExistence type="predicted"/>
<evidence type="ECO:0000313" key="1">
    <source>
        <dbReference type="EMBL" id="KAF8788994.1"/>
    </source>
</evidence>
<accession>A0A8T0FCJ4</accession>
<keyword evidence="2" id="KW-1185">Reference proteome</keyword>
<dbReference type="EMBL" id="JABXBU010000012">
    <property type="protein sequence ID" value="KAF8788994.1"/>
    <property type="molecule type" value="Genomic_DNA"/>
</dbReference>
<gene>
    <name evidence="1" type="ORF">HNY73_006976</name>
</gene>
<organism evidence="1 2">
    <name type="scientific">Argiope bruennichi</name>
    <name type="common">Wasp spider</name>
    <name type="synonym">Aranea bruennichi</name>
    <dbReference type="NCBI Taxonomy" id="94029"/>
    <lineage>
        <taxon>Eukaryota</taxon>
        <taxon>Metazoa</taxon>
        <taxon>Ecdysozoa</taxon>
        <taxon>Arthropoda</taxon>
        <taxon>Chelicerata</taxon>
        <taxon>Arachnida</taxon>
        <taxon>Araneae</taxon>
        <taxon>Araneomorphae</taxon>
        <taxon>Entelegynae</taxon>
        <taxon>Araneoidea</taxon>
        <taxon>Araneidae</taxon>
        <taxon>Argiope</taxon>
    </lineage>
</organism>
<dbReference type="AlphaFoldDB" id="A0A8T0FCJ4"/>
<name>A0A8T0FCJ4_ARGBR</name>
<reference evidence="1" key="2">
    <citation type="submission" date="2020-06" db="EMBL/GenBank/DDBJ databases">
        <authorList>
            <person name="Sheffer M."/>
        </authorList>
    </citation>
    <scope>NUCLEOTIDE SEQUENCE</scope>
</reference>
<protein>
    <submittedName>
        <fullName evidence="1">Uncharacterized protein</fullName>
    </submittedName>
</protein>
<dbReference type="Proteomes" id="UP000807504">
    <property type="component" value="Unassembled WGS sequence"/>
</dbReference>
<comment type="caution">
    <text evidence="1">The sequence shown here is derived from an EMBL/GenBank/DDBJ whole genome shotgun (WGS) entry which is preliminary data.</text>
</comment>
<evidence type="ECO:0000313" key="2">
    <source>
        <dbReference type="Proteomes" id="UP000807504"/>
    </source>
</evidence>